<accession>A0A420WHX2</accession>
<evidence type="ECO:0000313" key="3">
    <source>
        <dbReference type="EMBL" id="RKQ70620.1"/>
    </source>
</evidence>
<dbReference type="Proteomes" id="UP000277424">
    <property type="component" value="Unassembled WGS sequence"/>
</dbReference>
<dbReference type="InterPro" id="IPR036724">
    <property type="entry name" value="Cobalamin-bd_sf"/>
</dbReference>
<dbReference type="CDD" id="cd02065">
    <property type="entry name" value="B12-binding_like"/>
    <property type="match status" value="1"/>
</dbReference>
<evidence type="ECO:0000259" key="2">
    <source>
        <dbReference type="PROSITE" id="PS51332"/>
    </source>
</evidence>
<evidence type="ECO:0000256" key="1">
    <source>
        <dbReference type="SAM" id="MobiDB-lite"/>
    </source>
</evidence>
<dbReference type="AlphaFoldDB" id="A0A420WHX2"/>
<evidence type="ECO:0000313" key="4">
    <source>
        <dbReference type="Proteomes" id="UP000277424"/>
    </source>
</evidence>
<gene>
    <name evidence="3" type="ORF">BCL74_2570</name>
</gene>
<dbReference type="InterPro" id="IPR006158">
    <property type="entry name" value="Cobalamin-bd"/>
</dbReference>
<sequence length="269" mass="29073">MVGAGHPEIPQAEPPKANADAGAEAGLCGLDFDPRLYPEQDPVASQMPGTDKAISYRNALKEALIDIDPRAHRAMIEELQASGVPMQTLAIHLFSPVAARLGDQWCDDEIDFMLVAVASTRLSMIINHLSHLSIQRTQSQDDRPVRRVLLARTGKAAHTIGVAIVASCFREMGWVVDGGVDTELDDTIHKRLSNTPYHLLGISVGQVDQVEECTRTIRRIHATPAPRRLKIAVGGPAVLANPDAFNRIGADIVAQSALQVVSYADSIRA</sequence>
<dbReference type="EMBL" id="RBIG01000002">
    <property type="protein sequence ID" value="RKQ70620.1"/>
    <property type="molecule type" value="Genomic_DNA"/>
</dbReference>
<reference evidence="3 4" key="1">
    <citation type="submission" date="2018-10" db="EMBL/GenBank/DDBJ databases">
        <title>Comparative analysis of microorganisms from saline springs in Andes Mountain Range, Colombia.</title>
        <authorList>
            <person name="Rubin E."/>
        </authorList>
    </citation>
    <scope>NUCLEOTIDE SEQUENCE [LARGE SCALE GENOMIC DNA]</scope>
    <source>
        <strain evidence="3 4">USBA 36</strain>
    </source>
</reference>
<dbReference type="Gene3D" id="3.40.50.280">
    <property type="entry name" value="Cobalamin-binding domain"/>
    <property type="match status" value="1"/>
</dbReference>
<dbReference type="Pfam" id="PF02310">
    <property type="entry name" value="B12-binding"/>
    <property type="match status" value="1"/>
</dbReference>
<name>A0A420WHX2_9PROT</name>
<comment type="caution">
    <text evidence="3">The sequence shown here is derived from an EMBL/GenBank/DDBJ whole genome shotgun (WGS) entry which is preliminary data.</text>
</comment>
<dbReference type="GO" id="GO:0046872">
    <property type="term" value="F:metal ion binding"/>
    <property type="evidence" value="ECO:0007669"/>
    <property type="project" value="InterPro"/>
</dbReference>
<dbReference type="RefSeq" id="WP_121220514.1">
    <property type="nucleotide sequence ID" value="NZ_RBIG01000002.1"/>
</dbReference>
<dbReference type="PROSITE" id="PS51332">
    <property type="entry name" value="B12_BINDING"/>
    <property type="match status" value="1"/>
</dbReference>
<protein>
    <submittedName>
        <fullName evidence="3">Methanogenic corrinoid protein MtbC1</fullName>
    </submittedName>
</protein>
<feature type="region of interest" description="Disordered" evidence="1">
    <location>
        <begin position="1"/>
        <end position="21"/>
    </location>
</feature>
<dbReference type="OrthoDB" id="5498228at2"/>
<feature type="domain" description="B12-binding" evidence="2">
    <location>
        <begin position="145"/>
        <end position="269"/>
    </location>
</feature>
<proteinExistence type="predicted"/>
<dbReference type="SUPFAM" id="SSF52242">
    <property type="entry name" value="Cobalamin (vitamin B12)-binding domain"/>
    <property type="match status" value="1"/>
</dbReference>
<dbReference type="GO" id="GO:0031419">
    <property type="term" value="F:cobalamin binding"/>
    <property type="evidence" value="ECO:0007669"/>
    <property type="project" value="InterPro"/>
</dbReference>
<organism evidence="3 4">
    <name type="scientific">Oceanibaculum indicum</name>
    <dbReference type="NCBI Taxonomy" id="526216"/>
    <lineage>
        <taxon>Bacteria</taxon>
        <taxon>Pseudomonadati</taxon>
        <taxon>Pseudomonadota</taxon>
        <taxon>Alphaproteobacteria</taxon>
        <taxon>Rhodospirillales</taxon>
        <taxon>Oceanibaculaceae</taxon>
        <taxon>Oceanibaculum</taxon>
    </lineage>
</organism>